<dbReference type="Proteomes" id="UP000071369">
    <property type="component" value="Unassembled WGS sequence"/>
</dbReference>
<name>A0A139R0K2_STROR</name>
<gene>
    <name evidence="1" type="ORF">SORDD25_00591</name>
</gene>
<organism evidence="1 2">
    <name type="scientific">Streptococcus oralis</name>
    <dbReference type="NCBI Taxonomy" id="1303"/>
    <lineage>
        <taxon>Bacteria</taxon>
        <taxon>Bacillati</taxon>
        <taxon>Bacillota</taxon>
        <taxon>Bacilli</taxon>
        <taxon>Lactobacillales</taxon>
        <taxon>Streptococcaceae</taxon>
        <taxon>Streptococcus</taxon>
    </lineage>
</organism>
<dbReference type="EMBL" id="LQZC01000006">
    <property type="protein sequence ID" value="KXU08143.1"/>
    <property type="molecule type" value="Genomic_DNA"/>
</dbReference>
<dbReference type="PATRIC" id="fig|1303.86.peg.609"/>
<comment type="caution">
    <text evidence="1">The sequence shown here is derived from an EMBL/GenBank/DDBJ whole genome shotgun (WGS) entry which is preliminary data.</text>
</comment>
<evidence type="ECO:0000313" key="1">
    <source>
        <dbReference type="EMBL" id="KXU08143.1"/>
    </source>
</evidence>
<accession>A0A139R0K2</accession>
<evidence type="ECO:0000313" key="2">
    <source>
        <dbReference type="Proteomes" id="UP000071369"/>
    </source>
</evidence>
<protein>
    <submittedName>
        <fullName evidence="1">Uncharacterized protein</fullName>
    </submittedName>
</protein>
<proteinExistence type="predicted"/>
<dbReference type="AlphaFoldDB" id="A0A139R0K2"/>
<sequence length="39" mass="4702">MQVGYFLLVSHDYLLWLKFFNKKELSKTVFTQVVIQCFS</sequence>
<reference evidence="1 2" key="1">
    <citation type="submission" date="2016-01" db="EMBL/GenBank/DDBJ databases">
        <title>Highly variable Streptococcus oralis are common among viridans streptococci isolated from primates.</title>
        <authorList>
            <person name="Denapaite D."/>
            <person name="Rieger M."/>
            <person name="Koendgen S."/>
            <person name="Brueckner R."/>
            <person name="Ochigava I."/>
            <person name="Kappeler P."/>
            <person name="Maetz-Rensing K."/>
            <person name="Leendertz F."/>
            <person name="Hakenbeck R."/>
        </authorList>
    </citation>
    <scope>NUCLEOTIDE SEQUENCE [LARGE SCALE GENOMIC DNA]</scope>
    <source>
        <strain evidence="1 2">DD25</strain>
    </source>
</reference>